<gene>
    <name evidence="4" type="ORF">DAEQUDRAFT_813903</name>
</gene>
<dbReference type="PANTHER" id="PTHR40465:SF1">
    <property type="entry name" value="DUF6534 DOMAIN-CONTAINING PROTEIN"/>
    <property type="match status" value="1"/>
</dbReference>
<evidence type="ECO:0000259" key="3">
    <source>
        <dbReference type="Pfam" id="PF20152"/>
    </source>
</evidence>
<feature type="transmembrane region" description="Helical" evidence="2">
    <location>
        <begin position="129"/>
        <end position="149"/>
    </location>
</feature>
<feature type="compositionally biased region" description="Basic and acidic residues" evidence="1">
    <location>
        <begin position="330"/>
        <end position="341"/>
    </location>
</feature>
<organism evidence="4 5">
    <name type="scientific">Daedalea quercina L-15889</name>
    <dbReference type="NCBI Taxonomy" id="1314783"/>
    <lineage>
        <taxon>Eukaryota</taxon>
        <taxon>Fungi</taxon>
        <taxon>Dikarya</taxon>
        <taxon>Basidiomycota</taxon>
        <taxon>Agaricomycotina</taxon>
        <taxon>Agaricomycetes</taxon>
        <taxon>Polyporales</taxon>
        <taxon>Fomitopsis</taxon>
    </lineage>
</organism>
<keyword evidence="2" id="KW-0472">Membrane</keyword>
<feature type="transmembrane region" description="Helical" evidence="2">
    <location>
        <begin position="20"/>
        <end position="46"/>
    </location>
</feature>
<reference evidence="4 5" key="1">
    <citation type="journal article" date="2016" name="Mol. Biol. Evol.">
        <title>Comparative Genomics of Early-Diverging Mushroom-Forming Fungi Provides Insights into the Origins of Lignocellulose Decay Capabilities.</title>
        <authorList>
            <person name="Nagy L.G."/>
            <person name="Riley R."/>
            <person name="Tritt A."/>
            <person name="Adam C."/>
            <person name="Daum C."/>
            <person name="Floudas D."/>
            <person name="Sun H."/>
            <person name="Yadav J.S."/>
            <person name="Pangilinan J."/>
            <person name="Larsson K.H."/>
            <person name="Matsuura K."/>
            <person name="Barry K."/>
            <person name="Labutti K."/>
            <person name="Kuo R."/>
            <person name="Ohm R.A."/>
            <person name="Bhattacharya S.S."/>
            <person name="Shirouzu T."/>
            <person name="Yoshinaga Y."/>
            <person name="Martin F.M."/>
            <person name="Grigoriev I.V."/>
            <person name="Hibbett D.S."/>
        </authorList>
    </citation>
    <scope>NUCLEOTIDE SEQUENCE [LARGE SCALE GENOMIC DNA]</scope>
    <source>
        <strain evidence="4 5">L-15889</strain>
    </source>
</reference>
<dbReference type="InterPro" id="IPR045339">
    <property type="entry name" value="DUF6534"/>
</dbReference>
<keyword evidence="5" id="KW-1185">Reference proteome</keyword>
<evidence type="ECO:0000313" key="4">
    <source>
        <dbReference type="EMBL" id="KZT65925.1"/>
    </source>
</evidence>
<dbReference type="Pfam" id="PF20152">
    <property type="entry name" value="DUF6534"/>
    <property type="match status" value="1"/>
</dbReference>
<name>A0A165MNS4_9APHY</name>
<dbReference type="AlphaFoldDB" id="A0A165MNS4"/>
<evidence type="ECO:0000256" key="2">
    <source>
        <dbReference type="SAM" id="Phobius"/>
    </source>
</evidence>
<evidence type="ECO:0000313" key="5">
    <source>
        <dbReference type="Proteomes" id="UP000076727"/>
    </source>
</evidence>
<proteinExistence type="predicted"/>
<feature type="transmembrane region" description="Helical" evidence="2">
    <location>
        <begin position="96"/>
        <end position="117"/>
    </location>
</feature>
<dbReference type="Proteomes" id="UP000076727">
    <property type="component" value="Unassembled WGS sequence"/>
</dbReference>
<sequence length="348" mass="38511">MVYGFETTLEDVTSQNLRTSLGSLIIGGLVATALSGIVCMQSVLYARLFENDSGILKSVVGFVFFLDILHTVMVWVAEWEYFVSSFGNTGITDYVFWSAGLTIALTAITTVTVHFFFSYRLYRLSKGNWFVVGPLLILALGRVVCAVATSAELIRLASYYEFYVHYRWLFTLGLVLSTVLDIMITSSLCLYLRKSRHSGSGRLDQLLNSVTLYTVENGMVTCIATVLSLIFWLAMPHALVYLALHFAISKLYANSFLASMNARKMLRVQNTQSSGSGHRLPVIFAHHFSRGDRRTSGTSAFAQRDPVDLTGTKLQITVDKTVDYATDDAPISRHDPAEDGKPTIGTAV</sequence>
<protein>
    <recommendedName>
        <fullName evidence="3">DUF6534 domain-containing protein</fullName>
    </recommendedName>
</protein>
<feature type="domain" description="DUF6534" evidence="3">
    <location>
        <begin position="177"/>
        <end position="264"/>
    </location>
</feature>
<dbReference type="PANTHER" id="PTHR40465">
    <property type="entry name" value="CHROMOSOME 1, WHOLE GENOME SHOTGUN SEQUENCE"/>
    <property type="match status" value="1"/>
</dbReference>
<keyword evidence="2" id="KW-0812">Transmembrane</keyword>
<feature type="transmembrane region" description="Helical" evidence="2">
    <location>
        <begin position="238"/>
        <end position="257"/>
    </location>
</feature>
<dbReference type="EMBL" id="KV429097">
    <property type="protein sequence ID" value="KZT65925.1"/>
    <property type="molecule type" value="Genomic_DNA"/>
</dbReference>
<feature type="transmembrane region" description="Helical" evidence="2">
    <location>
        <begin position="169"/>
        <end position="192"/>
    </location>
</feature>
<dbReference type="OrthoDB" id="3206554at2759"/>
<feature type="transmembrane region" description="Helical" evidence="2">
    <location>
        <begin position="212"/>
        <end position="232"/>
    </location>
</feature>
<dbReference type="STRING" id="1314783.A0A165MNS4"/>
<evidence type="ECO:0000256" key="1">
    <source>
        <dbReference type="SAM" id="MobiDB-lite"/>
    </source>
</evidence>
<keyword evidence="2" id="KW-1133">Transmembrane helix</keyword>
<feature type="region of interest" description="Disordered" evidence="1">
    <location>
        <begin position="327"/>
        <end position="348"/>
    </location>
</feature>
<accession>A0A165MNS4</accession>
<feature type="transmembrane region" description="Helical" evidence="2">
    <location>
        <begin position="58"/>
        <end position="76"/>
    </location>
</feature>